<organism evidence="13 14">
    <name type="scientific">Mesoplasma lactucae ATCC 49193</name>
    <dbReference type="NCBI Taxonomy" id="81460"/>
    <lineage>
        <taxon>Bacteria</taxon>
        <taxon>Bacillati</taxon>
        <taxon>Mycoplasmatota</taxon>
        <taxon>Mollicutes</taxon>
        <taxon>Entomoplasmatales</taxon>
        <taxon>Entomoplasmataceae</taxon>
        <taxon>Mesoplasma</taxon>
    </lineage>
</organism>
<evidence type="ECO:0000256" key="3">
    <source>
        <dbReference type="ARBA" id="ARBA00012099"/>
    </source>
</evidence>
<accession>A0A291ISY1</accession>
<dbReference type="GO" id="GO:0005829">
    <property type="term" value="C:cytosol"/>
    <property type="evidence" value="ECO:0007669"/>
    <property type="project" value="TreeGrafter"/>
</dbReference>
<dbReference type="Proteomes" id="UP000232227">
    <property type="component" value="Chromosome"/>
</dbReference>
<dbReference type="Gene3D" id="3.30.420.40">
    <property type="match status" value="2"/>
</dbReference>
<dbReference type="GO" id="GO:0006072">
    <property type="term" value="P:glycerol-3-phosphate metabolic process"/>
    <property type="evidence" value="ECO:0007669"/>
    <property type="project" value="InterPro"/>
</dbReference>
<dbReference type="PANTHER" id="PTHR10196:SF69">
    <property type="entry name" value="GLYCEROL KINASE"/>
    <property type="match status" value="1"/>
</dbReference>
<keyword evidence="6 12" id="KW-0418">Kinase</keyword>
<dbReference type="InterPro" id="IPR018483">
    <property type="entry name" value="Carb_kinase_FGGY_CS"/>
</dbReference>
<evidence type="ECO:0000256" key="5">
    <source>
        <dbReference type="ARBA" id="ARBA00022741"/>
    </source>
</evidence>
<evidence type="ECO:0000256" key="10">
    <source>
        <dbReference type="ARBA" id="ARBA00052101"/>
    </source>
</evidence>
<evidence type="ECO:0000256" key="12">
    <source>
        <dbReference type="RuleBase" id="RU003733"/>
    </source>
</evidence>
<evidence type="ECO:0000256" key="4">
    <source>
        <dbReference type="ARBA" id="ARBA00022679"/>
    </source>
</evidence>
<dbReference type="PROSITE" id="PS00445">
    <property type="entry name" value="FGGY_KINASES_2"/>
    <property type="match status" value="1"/>
</dbReference>
<proteinExistence type="inferred from homology"/>
<evidence type="ECO:0000256" key="8">
    <source>
        <dbReference type="ARBA" id="ARBA00022840"/>
    </source>
</evidence>
<dbReference type="NCBIfam" id="TIGR01311">
    <property type="entry name" value="glycerol_kin"/>
    <property type="match status" value="1"/>
</dbReference>
<evidence type="ECO:0000256" key="6">
    <source>
        <dbReference type="ARBA" id="ARBA00022777"/>
    </source>
</evidence>
<dbReference type="GO" id="GO:0004370">
    <property type="term" value="F:glycerol kinase activity"/>
    <property type="evidence" value="ECO:0007669"/>
    <property type="project" value="UniProtKB-EC"/>
</dbReference>
<evidence type="ECO:0000256" key="9">
    <source>
        <dbReference type="ARBA" id="ARBA00043149"/>
    </source>
</evidence>
<dbReference type="Pfam" id="PF00370">
    <property type="entry name" value="FGGY_N"/>
    <property type="match status" value="1"/>
</dbReference>
<dbReference type="NCBIfam" id="NF000756">
    <property type="entry name" value="PRK00047.1"/>
    <property type="match status" value="1"/>
</dbReference>
<comment type="function">
    <text evidence="11">Key enzyme in the regulation of glycerol uptake and metabolism. Catalyzes the phosphorylation of glycerol to yield sn-glycerol 3-phosphate.</text>
</comment>
<dbReference type="PIRSF" id="PIRSF000538">
    <property type="entry name" value="GlpK"/>
    <property type="match status" value="1"/>
</dbReference>
<name>A0A291ISY1_9MOLU</name>
<dbReference type="PROSITE" id="PS00933">
    <property type="entry name" value="FGGY_KINASES_1"/>
    <property type="match status" value="1"/>
</dbReference>
<dbReference type="InterPro" id="IPR005999">
    <property type="entry name" value="Glycerol_kin"/>
</dbReference>
<gene>
    <name evidence="13" type="primary">glpK</name>
    <name evidence="13" type="ORF">CP520_03610</name>
</gene>
<keyword evidence="14" id="KW-1185">Reference proteome</keyword>
<evidence type="ECO:0000256" key="7">
    <source>
        <dbReference type="ARBA" id="ARBA00022798"/>
    </source>
</evidence>
<keyword evidence="7" id="KW-0319">Glycerol metabolism</keyword>
<dbReference type="InterPro" id="IPR018485">
    <property type="entry name" value="FGGY_C"/>
</dbReference>
<evidence type="ECO:0000313" key="13">
    <source>
        <dbReference type="EMBL" id="ATG97797.1"/>
    </source>
</evidence>
<dbReference type="KEGG" id="mlac:CP520_03610"/>
<dbReference type="CDD" id="cd07769">
    <property type="entry name" value="ASKHA_NBD_FGGY_GK"/>
    <property type="match status" value="1"/>
</dbReference>
<comment type="pathway">
    <text evidence="1">Polyol metabolism; glycerol degradation via glycerol kinase pathway; sn-glycerol 3-phosphate from glycerol: step 1/1.</text>
</comment>
<comment type="catalytic activity">
    <reaction evidence="10">
        <text>glycerol + ATP = sn-glycerol 3-phosphate + ADP + H(+)</text>
        <dbReference type="Rhea" id="RHEA:21644"/>
        <dbReference type="ChEBI" id="CHEBI:15378"/>
        <dbReference type="ChEBI" id="CHEBI:17754"/>
        <dbReference type="ChEBI" id="CHEBI:30616"/>
        <dbReference type="ChEBI" id="CHEBI:57597"/>
        <dbReference type="ChEBI" id="CHEBI:456216"/>
        <dbReference type="EC" id="2.7.1.30"/>
    </reaction>
</comment>
<dbReference type="Pfam" id="PF02782">
    <property type="entry name" value="FGGY_C"/>
    <property type="match status" value="1"/>
</dbReference>
<keyword evidence="4 12" id="KW-0808">Transferase</keyword>
<dbReference type="FunFam" id="3.30.420.40:FF:000007">
    <property type="entry name" value="Glycerol kinase"/>
    <property type="match status" value="1"/>
</dbReference>
<evidence type="ECO:0000256" key="2">
    <source>
        <dbReference type="ARBA" id="ARBA00009156"/>
    </source>
</evidence>
<evidence type="ECO:0000256" key="11">
    <source>
        <dbReference type="ARBA" id="ARBA00054633"/>
    </source>
</evidence>
<dbReference type="InterPro" id="IPR018484">
    <property type="entry name" value="FGGY_N"/>
</dbReference>
<sequence length="507" mass="56521">MNDKFIMALDEGTTSARTLIIDSKGDIVASSQEEIAMSYPAAGWVEQDALEIWNTQRTTIQNVMNYGGFKGEQIAGIGITNQRETVVVWDKESGQPIYNAIVWQDRRTENDIKKIPAAMKKQIIEKTGLIPDAYFSATKLKWILDNIPGAKEKAKAGKLAFGTINTWLIWRLTKGQAFVTDPTNASRTMLYNLQTKTWDKDLLKYFDIPEQMLPEIKSNSEVYGKTFEGLISHADKTSIPIASSIGDQQAALVGQLGLKKGDTKITYGTGCFILMNIGEQPLISKNGLLTTVGYQINNKTTYALEGSVMIAGAAIQWLRDNLRIVYSSAETEWYVEQARKNPNAPQVYFVPSFSGLGSPYWDPSSRGAIFGLDRSVRREDIVKATVESLAFQANDVLNAMKEDSGIIKKIKVDGGAAKNDYLMQFQADISQSMLERPKNVETTGLGAAYLAGIATGVWKDFDDIRTKRKIDKIFNFTRTEDDVKPLLHGWDMAVGRTRNWLTDLEKD</sequence>
<dbReference type="SUPFAM" id="SSF53067">
    <property type="entry name" value="Actin-like ATPase domain"/>
    <property type="match status" value="2"/>
</dbReference>
<dbReference type="EMBL" id="CP023668">
    <property type="protein sequence ID" value="ATG97797.1"/>
    <property type="molecule type" value="Genomic_DNA"/>
</dbReference>
<dbReference type="InterPro" id="IPR043129">
    <property type="entry name" value="ATPase_NBD"/>
</dbReference>
<reference evidence="13 14" key="1">
    <citation type="submission" date="2017-09" db="EMBL/GenBank/DDBJ databases">
        <title>SPAdes assembly of the Mesoplasma lactucae genome.</title>
        <authorList>
            <person name="Knight T.F."/>
            <person name="Rubinstein R."/>
            <person name="Citino T."/>
        </authorList>
    </citation>
    <scope>NUCLEOTIDE SEQUENCE [LARGE SCALE GENOMIC DNA]</scope>
    <source>
        <strain evidence="13 14">831-C4</strain>
    </source>
</reference>
<dbReference type="PANTHER" id="PTHR10196">
    <property type="entry name" value="SUGAR KINASE"/>
    <property type="match status" value="1"/>
</dbReference>
<keyword evidence="5" id="KW-0547">Nucleotide-binding</keyword>
<dbReference type="GO" id="GO:0019563">
    <property type="term" value="P:glycerol catabolic process"/>
    <property type="evidence" value="ECO:0007669"/>
    <property type="project" value="TreeGrafter"/>
</dbReference>
<dbReference type="OrthoDB" id="9805576at2"/>
<dbReference type="EC" id="2.7.1.30" evidence="3"/>
<dbReference type="InterPro" id="IPR000577">
    <property type="entry name" value="Carb_kinase_FGGY"/>
</dbReference>
<dbReference type="GO" id="GO:0005524">
    <property type="term" value="F:ATP binding"/>
    <property type="evidence" value="ECO:0007669"/>
    <property type="project" value="UniProtKB-KW"/>
</dbReference>
<comment type="similarity">
    <text evidence="2 12">Belongs to the FGGY kinase family.</text>
</comment>
<keyword evidence="8" id="KW-0067">ATP-binding</keyword>
<dbReference type="AlphaFoldDB" id="A0A291ISY1"/>
<protein>
    <recommendedName>
        <fullName evidence="3">glycerol kinase</fullName>
        <ecNumber evidence="3">2.7.1.30</ecNumber>
    </recommendedName>
    <alternativeName>
        <fullName evidence="9">ATP:glycerol 3-phosphotransferase</fullName>
    </alternativeName>
</protein>
<dbReference type="RefSeq" id="WP_096863102.1">
    <property type="nucleotide sequence ID" value="NZ_CP023668.1"/>
</dbReference>
<evidence type="ECO:0000313" key="14">
    <source>
        <dbReference type="Proteomes" id="UP000232227"/>
    </source>
</evidence>
<evidence type="ECO:0000256" key="1">
    <source>
        <dbReference type="ARBA" id="ARBA00005190"/>
    </source>
</evidence>
<dbReference type="FunFam" id="3.30.420.40:FF:000008">
    <property type="entry name" value="Glycerol kinase"/>
    <property type="match status" value="1"/>
</dbReference>